<dbReference type="PANTHER" id="PTHR36842">
    <property type="entry name" value="PROTEIN TOLB HOMOLOG"/>
    <property type="match status" value="1"/>
</dbReference>
<dbReference type="STRING" id="1280952.HJA_08459"/>
<evidence type="ECO:0000313" key="8">
    <source>
        <dbReference type="Proteomes" id="UP000024816"/>
    </source>
</evidence>
<keyword evidence="3 5" id="KW-0732">Signal</keyword>
<dbReference type="PANTHER" id="PTHR36842:SF1">
    <property type="entry name" value="PROTEIN TOLB"/>
    <property type="match status" value="1"/>
</dbReference>
<dbReference type="Pfam" id="PF04052">
    <property type="entry name" value="TolB_N"/>
    <property type="match status" value="1"/>
</dbReference>
<evidence type="ECO:0000256" key="1">
    <source>
        <dbReference type="ARBA" id="ARBA00004418"/>
    </source>
</evidence>
<dbReference type="EMBL" id="ARYJ01000005">
    <property type="protein sequence ID" value="KCZ88385.1"/>
    <property type="molecule type" value="Genomic_DNA"/>
</dbReference>
<dbReference type="NCBIfam" id="TIGR02800">
    <property type="entry name" value="propeller_TolB"/>
    <property type="match status" value="1"/>
</dbReference>
<accession>A0A059FCN6</accession>
<feature type="signal peptide" evidence="5">
    <location>
        <begin position="1"/>
        <end position="24"/>
    </location>
</feature>
<organism evidence="7 8">
    <name type="scientific">Hyphomonas jannaschiana VP2</name>
    <dbReference type="NCBI Taxonomy" id="1280952"/>
    <lineage>
        <taxon>Bacteria</taxon>
        <taxon>Pseudomonadati</taxon>
        <taxon>Pseudomonadota</taxon>
        <taxon>Alphaproteobacteria</taxon>
        <taxon>Hyphomonadales</taxon>
        <taxon>Hyphomonadaceae</taxon>
        <taxon>Hyphomonas</taxon>
    </lineage>
</organism>
<comment type="subcellular location">
    <subcellularLocation>
        <location evidence="1 5">Periplasm</location>
    </subcellularLocation>
</comment>
<feature type="chain" id="PRO_5008980165" description="Tol-Pal system protein TolB" evidence="5">
    <location>
        <begin position="25"/>
        <end position="453"/>
    </location>
</feature>
<gene>
    <name evidence="5" type="primary">tolB</name>
    <name evidence="7" type="ORF">HJA_08459</name>
</gene>
<dbReference type="eggNOG" id="COG0823">
    <property type="taxonomic scope" value="Bacteria"/>
</dbReference>
<dbReference type="PATRIC" id="fig|1280952.3.peg.1683"/>
<sequence length="453" mass="50014" precursor="true">MTRLLLALVMAFTAAIGLAPTASAELKVLVEGPGNFKPVPLAIPDFEVRGGTNTDLARQIADVVRNDLESTGLFEMQNPASFIQKDLSIDVQPRFADWKIIKTDGLVVGAFEELPDGKIAVSFRLWDVYAGDVMRINGQPGRRLTTTPDNWRRIAHKIADSIYTRLTGEDPYFDTRIVYIAETGPKLNRVKRLAIMDSDGANQQYLTPGTNTVLTPRFSPSAQEITYMSYEGGKPRVYLFNIETGRQELLGNFPGMTFAPRFSRDGESVLLTQANNGNSDLYIMNLQTRQSRRLTDHPAIDTSPSMSPDGKAIVFTSDRGGSPQLYIMNTDGSPRTCPSGGRDVACRITFNKGQYSTPVWSPRGDLVAFTKQLGGKFYIGVIGTDGTGERLLTEAYLDEGPDWSPNGRVIVYFRESRPGAGPQLWSVDLSGRNERRLQTQTEASDPAWSPLLQ</sequence>
<comment type="similarity">
    <text evidence="2 5">Belongs to the TolB family.</text>
</comment>
<keyword evidence="4 5" id="KW-0574">Periplasm</keyword>
<protein>
    <recommendedName>
        <fullName evidence="5">Tol-Pal system protein TolB</fullName>
    </recommendedName>
</protein>
<comment type="caution">
    <text evidence="7">The sequence shown here is derived from an EMBL/GenBank/DDBJ whole genome shotgun (WGS) entry which is preliminary data.</text>
</comment>
<dbReference type="AlphaFoldDB" id="A0A059FCN6"/>
<dbReference type="GO" id="GO:0017038">
    <property type="term" value="P:protein import"/>
    <property type="evidence" value="ECO:0007669"/>
    <property type="project" value="InterPro"/>
</dbReference>
<evidence type="ECO:0000313" key="7">
    <source>
        <dbReference type="EMBL" id="KCZ88385.1"/>
    </source>
</evidence>
<proteinExistence type="inferred from homology"/>
<dbReference type="InterPro" id="IPR014167">
    <property type="entry name" value="Tol-Pal_TolB"/>
</dbReference>
<evidence type="ECO:0000259" key="6">
    <source>
        <dbReference type="Pfam" id="PF04052"/>
    </source>
</evidence>
<reference evidence="7 8" key="1">
    <citation type="journal article" date="2014" name="Antonie Van Leeuwenhoek">
        <title>Hyphomonas beringensis sp. nov. and Hyphomonas chukchiensis sp. nov., isolated from surface seawater of the Bering Sea and Chukchi Sea.</title>
        <authorList>
            <person name="Li C."/>
            <person name="Lai Q."/>
            <person name="Li G."/>
            <person name="Dong C."/>
            <person name="Wang J."/>
            <person name="Liao Y."/>
            <person name="Shao Z."/>
        </authorList>
    </citation>
    <scope>NUCLEOTIDE SEQUENCE [LARGE SCALE GENOMIC DNA]</scope>
    <source>
        <strain evidence="7 8">VP2</strain>
    </source>
</reference>
<dbReference type="InterPro" id="IPR007195">
    <property type="entry name" value="TolB_N"/>
</dbReference>
<dbReference type="RefSeq" id="WP_035580974.1">
    <property type="nucleotide sequence ID" value="NZ_ARYJ01000005.1"/>
</dbReference>
<dbReference type="Gene3D" id="3.40.50.10070">
    <property type="entry name" value="TolB, N-terminal domain"/>
    <property type="match status" value="1"/>
</dbReference>
<keyword evidence="8" id="KW-1185">Reference proteome</keyword>
<comment type="subunit">
    <text evidence="5">The Tol-Pal system is composed of five core proteins: the inner membrane proteins TolA, TolQ and TolR, the periplasmic protein TolB and the outer membrane protein Pal. They form a network linking the inner and outer membranes and the peptidoglycan layer.</text>
</comment>
<dbReference type="OrthoDB" id="9802240at2"/>
<keyword evidence="5" id="KW-0132">Cell division</keyword>
<feature type="domain" description="TolB N-terminal" evidence="6">
    <location>
        <begin position="34"/>
        <end position="132"/>
    </location>
</feature>
<dbReference type="GO" id="GO:0042597">
    <property type="term" value="C:periplasmic space"/>
    <property type="evidence" value="ECO:0007669"/>
    <property type="project" value="UniProtKB-SubCell"/>
</dbReference>
<evidence type="ECO:0000256" key="3">
    <source>
        <dbReference type="ARBA" id="ARBA00022729"/>
    </source>
</evidence>
<dbReference type="Gene3D" id="2.120.10.30">
    <property type="entry name" value="TolB, C-terminal domain"/>
    <property type="match status" value="1"/>
</dbReference>
<dbReference type="InterPro" id="IPR011659">
    <property type="entry name" value="WD40"/>
</dbReference>
<dbReference type="Pfam" id="PF07676">
    <property type="entry name" value="PD40"/>
    <property type="match status" value="2"/>
</dbReference>
<dbReference type="Proteomes" id="UP000024816">
    <property type="component" value="Unassembled WGS sequence"/>
</dbReference>
<dbReference type="InterPro" id="IPR011042">
    <property type="entry name" value="6-blade_b-propeller_TolB-like"/>
</dbReference>
<dbReference type="GO" id="GO:0051301">
    <property type="term" value="P:cell division"/>
    <property type="evidence" value="ECO:0007669"/>
    <property type="project" value="UniProtKB-UniRule"/>
</dbReference>
<dbReference type="HAMAP" id="MF_00671">
    <property type="entry name" value="TolB"/>
    <property type="match status" value="1"/>
</dbReference>
<evidence type="ECO:0000256" key="5">
    <source>
        <dbReference type="HAMAP-Rule" id="MF_00671"/>
    </source>
</evidence>
<name>A0A059FCN6_9PROT</name>
<evidence type="ECO:0000256" key="4">
    <source>
        <dbReference type="ARBA" id="ARBA00022764"/>
    </source>
</evidence>
<evidence type="ECO:0000256" key="2">
    <source>
        <dbReference type="ARBA" id="ARBA00009820"/>
    </source>
</evidence>
<comment type="function">
    <text evidence="5">Part of the Tol-Pal system, which plays a role in outer membrane invagination during cell division and is important for maintaining outer membrane integrity.</text>
</comment>
<dbReference type="SUPFAM" id="SSF69304">
    <property type="entry name" value="Tricorn protease N-terminal domain"/>
    <property type="match status" value="1"/>
</dbReference>
<dbReference type="SUPFAM" id="SSF52964">
    <property type="entry name" value="TolB, N-terminal domain"/>
    <property type="match status" value="1"/>
</dbReference>
<keyword evidence="5" id="KW-0131">Cell cycle</keyword>